<evidence type="ECO:0000313" key="1">
    <source>
        <dbReference type="EMBL" id="USU95849.1"/>
    </source>
</evidence>
<dbReference type="RefSeq" id="WP_171304437.1">
    <property type="nucleotide sequence ID" value="NZ_CP095407.1"/>
</dbReference>
<proteinExistence type="predicted"/>
<evidence type="ECO:0000313" key="2">
    <source>
        <dbReference type="Proteomes" id="UP001055514"/>
    </source>
</evidence>
<dbReference type="AlphaFoldDB" id="A0AAE9MBV2"/>
<dbReference type="Proteomes" id="UP001055514">
    <property type="component" value="Chromosome"/>
</dbReference>
<protein>
    <submittedName>
        <fullName evidence="1">Uncharacterized protein</fullName>
    </submittedName>
</protein>
<dbReference type="EMBL" id="CP095407">
    <property type="protein sequence ID" value="USU95849.1"/>
    <property type="molecule type" value="Genomic_DNA"/>
</dbReference>
<reference evidence="1" key="1">
    <citation type="submission" date="2022-04" db="EMBL/GenBank/DDBJ databases">
        <title>Emergence of ST220 Acinetobacter pittii strain in bloodstream infection, which co-producing chromosomal NDM-1 and OXA-820 carbapenemases.</title>
        <authorList>
            <person name="Tian C."/>
            <person name="Xing M."/>
            <person name="Fu L."/>
            <person name="Xia D."/>
        </authorList>
    </citation>
    <scope>NUCLEOTIDE SEQUENCE</scope>
    <source>
        <strain evidence="1">TCM</strain>
    </source>
</reference>
<gene>
    <name evidence="1" type="ORF">MWH18_06210</name>
</gene>
<accession>A0AAE9MBV2</accession>
<organism evidence="1 2">
    <name type="scientific">Acinetobacter pittii</name>
    <name type="common">Acinetobacter genomosp. 3</name>
    <dbReference type="NCBI Taxonomy" id="48296"/>
    <lineage>
        <taxon>Bacteria</taxon>
        <taxon>Pseudomonadati</taxon>
        <taxon>Pseudomonadota</taxon>
        <taxon>Gammaproteobacteria</taxon>
        <taxon>Moraxellales</taxon>
        <taxon>Moraxellaceae</taxon>
        <taxon>Acinetobacter</taxon>
        <taxon>Acinetobacter calcoaceticus/baumannii complex</taxon>
    </lineage>
</organism>
<name>A0AAE9MBV2_ACIPI</name>
<sequence>MTDKVQAQKSLDFCCSELNKYQTLSRSGLSREELITIDRIMIRLKGRIKNLRTALYGN</sequence>